<proteinExistence type="predicted"/>
<dbReference type="STRING" id="27349.A0A0L6UDW5"/>
<dbReference type="Proteomes" id="UP000037035">
    <property type="component" value="Unassembled WGS sequence"/>
</dbReference>
<keyword evidence="2" id="KW-1185">Reference proteome</keyword>
<dbReference type="AlphaFoldDB" id="A0A0L6UDW5"/>
<gene>
    <name evidence="1" type="ORF">VP01_700g1</name>
</gene>
<name>A0A0L6UDW5_9BASI</name>
<sequence length="101" mass="11783">MMNVCVNEMMSSLINLLERNPRPLRMHPNPIQATHHYRTTNHTQKPRHYLSSNHTNLVNIKDLKISDQVLFIQNFSHKNFLKSLDNFPLLRSQPPPSAISI</sequence>
<comment type="caution">
    <text evidence="1">The sequence shown here is derived from an EMBL/GenBank/DDBJ whole genome shotgun (WGS) entry which is preliminary data.</text>
</comment>
<evidence type="ECO:0000313" key="1">
    <source>
        <dbReference type="EMBL" id="KNZ46711.1"/>
    </source>
</evidence>
<protein>
    <submittedName>
        <fullName evidence="1">Uncharacterized protein</fullName>
    </submittedName>
</protein>
<evidence type="ECO:0000313" key="2">
    <source>
        <dbReference type="Proteomes" id="UP000037035"/>
    </source>
</evidence>
<dbReference type="VEuPathDB" id="FungiDB:VP01_700g1"/>
<reference evidence="1 2" key="1">
    <citation type="submission" date="2015-08" db="EMBL/GenBank/DDBJ databases">
        <title>Next Generation Sequencing and Analysis of the Genome of Puccinia sorghi L Schw, the Causal Agent of Maize Common Rust.</title>
        <authorList>
            <person name="Rochi L."/>
            <person name="Burguener G."/>
            <person name="Darino M."/>
            <person name="Turjanski A."/>
            <person name="Kreff E."/>
            <person name="Dieguez M.J."/>
            <person name="Sacco F."/>
        </authorList>
    </citation>
    <scope>NUCLEOTIDE SEQUENCE [LARGE SCALE GENOMIC DNA]</scope>
    <source>
        <strain evidence="1 2">RO10H11247</strain>
    </source>
</reference>
<organism evidence="1 2">
    <name type="scientific">Puccinia sorghi</name>
    <dbReference type="NCBI Taxonomy" id="27349"/>
    <lineage>
        <taxon>Eukaryota</taxon>
        <taxon>Fungi</taxon>
        <taxon>Dikarya</taxon>
        <taxon>Basidiomycota</taxon>
        <taxon>Pucciniomycotina</taxon>
        <taxon>Pucciniomycetes</taxon>
        <taxon>Pucciniales</taxon>
        <taxon>Pucciniaceae</taxon>
        <taxon>Puccinia</taxon>
    </lineage>
</organism>
<accession>A0A0L6UDW5</accession>
<dbReference type="EMBL" id="LAVV01012395">
    <property type="protein sequence ID" value="KNZ46711.1"/>
    <property type="molecule type" value="Genomic_DNA"/>
</dbReference>